<dbReference type="EMBL" id="JAFCMP010000001">
    <property type="protein sequence ID" value="KAG5193068.1"/>
    <property type="molecule type" value="Genomic_DNA"/>
</dbReference>
<feature type="region of interest" description="Disordered" evidence="1">
    <location>
        <begin position="169"/>
        <end position="190"/>
    </location>
</feature>
<feature type="region of interest" description="Disordered" evidence="1">
    <location>
        <begin position="100"/>
        <end position="134"/>
    </location>
</feature>
<evidence type="ECO:0000313" key="3">
    <source>
        <dbReference type="Proteomes" id="UP000664859"/>
    </source>
</evidence>
<keyword evidence="3" id="KW-1185">Reference proteome</keyword>
<dbReference type="AlphaFoldDB" id="A0A835ZQ97"/>
<proteinExistence type="predicted"/>
<name>A0A835ZQ97_9STRA</name>
<feature type="compositionally biased region" description="Basic and acidic residues" evidence="1">
    <location>
        <begin position="39"/>
        <end position="50"/>
    </location>
</feature>
<evidence type="ECO:0000256" key="1">
    <source>
        <dbReference type="SAM" id="MobiDB-lite"/>
    </source>
</evidence>
<feature type="region of interest" description="Disordered" evidence="1">
    <location>
        <begin position="15"/>
        <end position="57"/>
    </location>
</feature>
<feature type="compositionally biased region" description="Gly residues" evidence="1">
    <location>
        <begin position="180"/>
        <end position="190"/>
    </location>
</feature>
<sequence length="190" mass="19807">MWRRAVRVARQIVTRRFSDRGGNSSNDSRNRNGGAGGTRARDPNVEREASAARQRGMGQVESAAALAVLSESNSLKFEDLQDKLDQFHADRYYLDLSSDNGRGANSSSHNGSDDNSSAGGGGSQGNAPSTTATPDSVKVAVGASVLASSFHIERDPNSLYLGPRGSEYGGHSHGDVSSGDCGGAEGCSIM</sequence>
<dbReference type="Proteomes" id="UP000664859">
    <property type="component" value="Unassembled WGS sequence"/>
</dbReference>
<protein>
    <submittedName>
        <fullName evidence="2">Uncharacterized protein</fullName>
    </submittedName>
</protein>
<comment type="caution">
    <text evidence="2">The sequence shown here is derived from an EMBL/GenBank/DDBJ whole genome shotgun (WGS) entry which is preliminary data.</text>
</comment>
<organism evidence="2 3">
    <name type="scientific">Tribonema minus</name>
    <dbReference type="NCBI Taxonomy" id="303371"/>
    <lineage>
        <taxon>Eukaryota</taxon>
        <taxon>Sar</taxon>
        <taxon>Stramenopiles</taxon>
        <taxon>Ochrophyta</taxon>
        <taxon>PX clade</taxon>
        <taxon>Xanthophyceae</taxon>
        <taxon>Tribonematales</taxon>
        <taxon>Tribonemataceae</taxon>
        <taxon>Tribonema</taxon>
    </lineage>
</organism>
<feature type="compositionally biased region" description="Low complexity" evidence="1">
    <location>
        <begin position="103"/>
        <end position="117"/>
    </location>
</feature>
<accession>A0A835ZQ97</accession>
<reference evidence="2" key="1">
    <citation type="submission" date="2021-02" db="EMBL/GenBank/DDBJ databases">
        <title>First Annotated Genome of the Yellow-green Alga Tribonema minus.</title>
        <authorList>
            <person name="Mahan K.M."/>
        </authorList>
    </citation>
    <scope>NUCLEOTIDE SEQUENCE</scope>
    <source>
        <strain evidence="2">UTEX B ZZ1240</strain>
    </source>
</reference>
<evidence type="ECO:0000313" key="2">
    <source>
        <dbReference type="EMBL" id="KAG5193068.1"/>
    </source>
</evidence>
<gene>
    <name evidence="2" type="ORF">JKP88DRAFT_272374</name>
</gene>